<keyword evidence="4" id="KW-1185">Reference proteome</keyword>
<dbReference type="OrthoDB" id="2257100at2759"/>
<dbReference type="Proteomes" id="UP000241107">
    <property type="component" value="Unassembled WGS sequence"/>
</dbReference>
<dbReference type="EMBL" id="PYFQ01000018">
    <property type="protein sequence ID" value="PSK35202.1"/>
    <property type="molecule type" value="Genomic_DNA"/>
</dbReference>
<evidence type="ECO:0000256" key="1">
    <source>
        <dbReference type="SAM" id="Coils"/>
    </source>
</evidence>
<feature type="coiled-coil region" evidence="1">
    <location>
        <begin position="159"/>
        <end position="193"/>
    </location>
</feature>
<dbReference type="InterPro" id="IPR004827">
    <property type="entry name" value="bZIP"/>
</dbReference>
<dbReference type="PROSITE" id="PS00036">
    <property type="entry name" value="BZIP_BASIC"/>
    <property type="match status" value="1"/>
</dbReference>
<dbReference type="CDD" id="cd12193">
    <property type="entry name" value="bZIP_GCN4"/>
    <property type="match status" value="1"/>
</dbReference>
<dbReference type="GO" id="GO:0003700">
    <property type="term" value="F:DNA-binding transcription factor activity"/>
    <property type="evidence" value="ECO:0007669"/>
    <property type="project" value="InterPro"/>
</dbReference>
<dbReference type="VEuPathDB" id="FungiDB:C7M61_004867"/>
<reference evidence="3 4" key="1">
    <citation type="submission" date="2018-03" db="EMBL/GenBank/DDBJ databases">
        <title>Candida pseudohaemulonii genome assembly and annotation.</title>
        <authorList>
            <person name="Munoz J.F."/>
            <person name="Gade L.G."/>
            <person name="Chow N.A."/>
            <person name="Litvintseva A.P."/>
            <person name="Loparev V.N."/>
            <person name="Cuomo C.A."/>
        </authorList>
    </citation>
    <scope>NUCLEOTIDE SEQUENCE [LARGE SCALE GENOMIC DNA]</scope>
    <source>
        <strain evidence="3 4">B12108</strain>
    </source>
</reference>
<evidence type="ECO:0000259" key="2">
    <source>
        <dbReference type="PROSITE" id="PS00036"/>
    </source>
</evidence>
<proteinExistence type="predicted"/>
<name>A0A2P7YGW0_9ASCO</name>
<dbReference type="AlphaFoldDB" id="A0A2P7YGW0"/>
<dbReference type="GeneID" id="36568254"/>
<dbReference type="InterPro" id="IPR046347">
    <property type="entry name" value="bZIP_sf"/>
</dbReference>
<evidence type="ECO:0000313" key="4">
    <source>
        <dbReference type="Proteomes" id="UP000241107"/>
    </source>
</evidence>
<dbReference type="Gene3D" id="1.20.5.170">
    <property type="match status" value="1"/>
</dbReference>
<accession>A0A2P7YGW0</accession>
<feature type="domain" description="BZIP" evidence="2">
    <location>
        <begin position="147"/>
        <end position="161"/>
    </location>
</feature>
<gene>
    <name evidence="3" type="ORF">C7M61_004867</name>
</gene>
<organism evidence="3 4">
    <name type="scientific">Candidozyma pseudohaemuli</name>
    <dbReference type="NCBI Taxonomy" id="418784"/>
    <lineage>
        <taxon>Eukaryota</taxon>
        <taxon>Fungi</taxon>
        <taxon>Dikarya</taxon>
        <taxon>Ascomycota</taxon>
        <taxon>Saccharomycotina</taxon>
        <taxon>Pichiomycetes</taxon>
        <taxon>Metschnikowiaceae</taxon>
        <taxon>Candidozyma</taxon>
    </lineage>
</organism>
<dbReference type="Pfam" id="PF07716">
    <property type="entry name" value="bZIP_2"/>
    <property type="match status" value="1"/>
</dbReference>
<sequence length="208" mass="24875">MMMIPYLRKKRFYKLTAKSPLSHQDYDEPNLEEHDIARSRNDNIQYVPFDEFTDFSSSSSDLAQLDTLLSASKGLDFETPQEFSSSENSTPPQLRWVDESKDYFAKSKPEPRMPVSNDDIDKVRKRLSKRKHRPLELKPDQVPKSDKRMRNTLAARRYRERQRKDVEVLDSRIKQMEEELNKAKLEAMWWKMESKRWKEEVDKLCKKL</sequence>
<protein>
    <recommendedName>
        <fullName evidence="2">BZIP domain-containing protein</fullName>
    </recommendedName>
</protein>
<keyword evidence="1" id="KW-0175">Coiled coil</keyword>
<comment type="caution">
    <text evidence="3">The sequence shown here is derived from an EMBL/GenBank/DDBJ whole genome shotgun (WGS) entry which is preliminary data.</text>
</comment>
<evidence type="ECO:0000313" key="3">
    <source>
        <dbReference type="EMBL" id="PSK35202.1"/>
    </source>
</evidence>
<dbReference type="RefSeq" id="XP_024711738.1">
    <property type="nucleotide sequence ID" value="XM_024860181.1"/>
</dbReference>
<dbReference type="SUPFAM" id="SSF57959">
    <property type="entry name" value="Leucine zipper domain"/>
    <property type="match status" value="1"/>
</dbReference>